<dbReference type="EMBL" id="JACASF010000020">
    <property type="protein sequence ID" value="KAF6413579.1"/>
    <property type="molecule type" value="Genomic_DNA"/>
</dbReference>
<comment type="caution">
    <text evidence="2">The sequence shown here is derived from an EMBL/GenBank/DDBJ whole genome shotgun (WGS) entry which is preliminary data.</text>
</comment>
<dbReference type="AlphaFoldDB" id="A0A7J8CS43"/>
<organism evidence="2 3">
    <name type="scientific">Molossus molossus</name>
    <name type="common">Pallas' mastiff bat</name>
    <name type="synonym">Vespertilio molossus</name>
    <dbReference type="NCBI Taxonomy" id="27622"/>
    <lineage>
        <taxon>Eukaryota</taxon>
        <taxon>Metazoa</taxon>
        <taxon>Chordata</taxon>
        <taxon>Craniata</taxon>
        <taxon>Vertebrata</taxon>
        <taxon>Euteleostomi</taxon>
        <taxon>Mammalia</taxon>
        <taxon>Eutheria</taxon>
        <taxon>Laurasiatheria</taxon>
        <taxon>Chiroptera</taxon>
        <taxon>Yangochiroptera</taxon>
        <taxon>Molossidae</taxon>
        <taxon>Molossus</taxon>
    </lineage>
</organism>
<evidence type="ECO:0000256" key="1">
    <source>
        <dbReference type="SAM" id="MobiDB-lite"/>
    </source>
</evidence>
<name>A0A7J8CS43_MOLMO</name>
<proteinExistence type="predicted"/>
<evidence type="ECO:0000313" key="3">
    <source>
        <dbReference type="Proteomes" id="UP000550707"/>
    </source>
</evidence>
<evidence type="ECO:0000313" key="2">
    <source>
        <dbReference type="EMBL" id="KAF6413579.1"/>
    </source>
</evidence>
<dbReference type="Proteomes" id="UP000550707">
    <property type="component" value="Unassembled WGS sequence"/>
</dbReference>
<dbReference type="InParanoid" id="A0A7J8CS43"/>
<protein>
    <submittedName>
        <fullName evidence="2">Uncharacterized protein</fullName>
    </submittedName>
</protein>
<keyword evidence="3" id="KW-1185">Reference proteome</keyword>
<feature type="region of interest" description="Disordered" evidence="1">
    <location>
        <begin position="93"/>
        <end position="118"/>
    </location>
</feature>
<reference evidence="2 3" key="1">
    <citation type="journal article" date="2020" name="Nature">
        <title>Six reference-quality genomes reveal evolution of bat adaptations.</title>
        <authorList>
            <person name="Jebb D."/>
            <person name="Huang Z."/>
            <person name="Pippel M."/>
            <person name="Hughes G.M."/>
            <person name="Lavrichenko K."/>
            <person name="Devanna P."/>
            <person name="Winkler S."/>
            <person name="Jermiin L.S."/>
            <person name="Skirmuntt E.C."/>
            <person name="Katzourakis A."/>
            <person name="Burkitt-Gray L."/>
            <person name="Ray D.A."/>
            <person name="Sullivan K.A.M."/>
            <person name="Roscito J.G."/>
            <person name="Kirilenko B.M."/>
            <person name="Davalos L.M."/>
            <person name="Corthals A.P."/>
            <person name="Power M.L."/>
            <person name="Jones G."/>
            <person name="Ransome R.D."/>
            <person name="Dechmann D.K.N."/>
            <person name="Locatelli A.G."/>
            <person name="Puechmaille S.J."/>
            <person name="Fedrigo O."/>
            <person name="Jarvis E.D."/>
            <person name="Hiller M."/>
            <person name="Vernes S.C."/>
            <person name="Myers E.W."/>
            <person name="Teeling E.C."/>
        </authorList>
    </citation>
    <scope>NUCLEOTIDE SEQUENCE [LARGE SCALE GENOMIC DNA]</scope>
    <source>
        <strain evidence="2">MMolMol1</strain>
        <tissue evidence="2">Muscle</tissue>
    </source>
</reference>
<accession>A0A7J8CS43</accession>
<sequence length="129" mass="14180">MCGCVCPFFSIPGDRGWSVNECVTFLQFIIPRFLLGVGAPGRPDEGPWEPRPQVQTSFLPLLTSQICLHPLLPLNNWAFAKVITGVIQCSSPPQVSHSFQGQWARGPPPPPQLNTPFPLLPAVHSVQRD</sequence>
<gene>
    <name evidence="2" type="ORF">HJG59_009773</name>
</gene>